<feature type="compositionally biased region" description="Polar residues" evidence="1">
    <location>
        <begin position="419"/>
        <end position="428"/>
    </location>
</feature>
<feature type="compositionally biased region" description="Acidic residues" evidence="1">
    <location>
        <begin position="152"/>
        <end position="162"/>
    </location>
</feature>
<reference evidence="2" key="2">
    <citation type="submission" date="2022-01" db="EMBL/GenBank/DDBJ databases">
        <authorList>
            <person name="Yamashiro T."/>
            <person name="Shiraishi A."/>
            <person name="Satake H."/>
            <person name="Nakayama K."/>
        </authorList>
    </citation>
    <scope>NUCLEOTIDE SEQUENCE</scope>
</reference>
<keyword evidence="3" id="KW-1185">Reference proteome</keyword>
<name>A0ABQ4XL40_9ASTR</name>
<reference evidence="2" key="1">
    <citation type="journal article" date="2022" name="Int. J. Mol. Sci.">
        <title>Draft Genome of Tanacetum Coccineum: Genomic Comparison of Closely Related Tanacetum-Family Plants.</title>
        <authorList>
            <person name="Yamashiro T."/>
            <person name="Shiraishi A."/>
            <person name="Nakayama K."/>
            <person name="Satake H."/>
        </authorList>
    </citation>
    <scope>NUCLEOTIDE SEQUENCE</scope>
</reference>
<evidence type="ECO:0008006" key="4">
    <source>
        <dbReference type="Google" id="ProtNLM"/>
    </source>
</evidence>
<dbReference type="PANTHER" id="PTHR15503">
    <property type="entry name" value="LDOC1 RELATED"/>
    <property type="match status" value="1"/>
</dbReference>
<feature type="compositionally biased region" description="Low complexity" evidence="1">
    <location>
        <begin position="29"/>
        <end position="70"/>
    </location>
</feature>
<organism evidence="2 3">
    <name type="scientific">Tanacetum coccineum</name>
    <dbReference type="NCBI Taxonomy" id="301880"/>
    <lineage>
        <taxon>Eukaryota</taxon>
        <taxon>Viridiplantae</taxon>
        <taxon>Streptophyta</taxon>
        <taxon>Embryophyta</taxon>
        <taxon>Tracheophyta</taxon>
        <taxon>Spermatophyta</taxon>
        <taxon>Magnoliopsida</taxon>
        <taxon>eudicotyledons</taxon>
        <taxon>Gunneridae</taxon>
        <taxon>Pentapetalae</taxon>
        <taxon>asterids</taxon>
        <taxon>campanulids</taxon>
        <taxon>Asterales</taxon>
        <taxon>Asteraceae</taxon>
        <taxon>Asteroideae</taxon>
        <taxon>Anthemideae</taxon>
        <taxon>Anthemidinae</taxon>
        <taxon>Tanacetum</taxon>
    </lineage>
</organism>
<sequence length="574" mass="62573">MMTARKRVGPLPTHRLTVRHSVDYSSSDYFTSDYSSRDSPSNSSSEAPSDSSSDTLFDSSSGHSSSDHSSLALPSGTRSSHQLCSSISSIPHSSAAIIERPSHFSSVGPSRKRSRSPTTSVLVSSPVPGALSSVHANLLPLRKRIRSSDSVTDLEDFSDESSESSVPRETSLRDDVVVRGSAEGVDARVVVETAAREEVETSARGMVEVIMSIQRDQGHMIVATGQQSAVQSERISELERDNTILRGMLDVASQRIGRLKACARKTMPNTRSGVTMTCKAVNELIGRQVAEALEARDATRNIEPLAEVNGNGNRGGNRNGNGNRNGGGNGYENHNNTHKRTIRIEAAYALTWKKLMKLMTEVYPNNIPGELVITAETTRLQEAICIANNLMDQKLKGYARSAENKRRPGHYRKDCPKLRNQNRGNKTGNIEATSKAYAIRGGGANPDSNVVTGTFLLNNCYASMLFDSGADKSFVSSTFSALLDVAPSTLDTSYAVELANGRISETNVILRGCTLGLLGHPFNIDLMPIELGGFDVIIVDSKTKAWISYRVQDPYRYVQKDVRFIQRQDTSKKH</sequence>
<comment type="caution">
    <text evidence="2">The sequence shown here is derived from an EMBL/GenBank/DDBJ whole genome shotgun (WGS) entry which is preliminary data.</text>
</comment>
<feature type="region of interest" description="Disordered" evidence="1">
    <location>
        <begin position="401"/>
        <end position="428"/>
    </location>
</feature>
<dbReference type="InterPro" id="IPR032567">
    <property type="entry name" value="RTL1-rel"/>
</dbReference>
<evidence type="ECO:0000313" key="2">
    <source>
        <dbReference type="EMBL" id="GJS66090.1"/>
    </source>
</evidence>
<dbReference type="EMBL" id="BQNB010009624">
    <property type="protein sequence ID" value="GJS66090.1"/>
    <property type="molecule type" value="Genomic_DNA"/>
</dbReference>
<dbReference type="Pfam" id="PF08284">
    <property type="entry name" value="RVP_2"/>
    <property type="match status" value="1"/>
</dbReference>
<feature type="region of interest" description="Disordered" evidence="1">
    <location>
        <begin position="101"/>
        <end position="127"/>
    </location>
</feature>
<proteinExistence type="predicted"/>
<gene>
    <name evidence="2" type="ORF">Tco_0680654</name>
</gene>
<dbReference type="PANTHER" id="PTHR15503:SF45">
    <property type="entry name" value="RNA-DIRECTED DNA POLYMERASE HOMOLOG"/>
    <property type="match status" value="1"/>
</dbReference>
<dbReference type="Proteomes" id="UP001151760">
    <property type="component" value="Unassembled WGS sequence"/>
</dbReference>
<evidence type="ECO:0000256" key="1">
    <source>
        <dbReference type="SAM" id="MobiDB-lite"/>
    </source>
</evidence>
<dbReference type="CDD" id="cd00303">
    <property type="entry name" value="retropepsin_like"/>
    <property type="match status" value="1"/>
</dbReference>
<protein>
    <recommendedName>
        <fullName evidence="4">Reverse transcriptase domain-containing protein</fullName>
    </recommendedName>
</protein>
<feature type="compositionally biased region" description="Basic and acidic residues" evidence="1">
    <location>
        <begin position="402"/>
        <end position="417"/>
    </location>
</feature>
<accession>A0ABQ4XL40</accession>
<feature type="compositionally biased region" description="Low complexity" evidence="1">
    <location>
        <begin position="116"/>
        <end position="127"/>
    </location>
</feature>
<feature type="compositionally biased region" description="Gly residues" evidence="1">
    <location>
        <begin position="312"/>
        <end position="330"/>
    </location>
</feature>
<feature type="region of interest" description="Disordered" evidence="1">
    <location>
        <begin position="29"/>
        <end position="84"/>
    </location>
</feature>
<feature type="region of interest" description="Disordered" evidence="1">
    <location>
        <begin position="149"/>
        <end position="172"/>
    </location>
</feature>
<feature type="region of interest" description="Disordered" evidence="1">
    <location>
        <begin position="305"/>
        <end position="337"/>
    </location>
</feature>
<evidence type="ECO:0000313" key="3">
    <source>
        <dbReference type="Proteomes" id="UP001151760"/>
    </source>
</evidence>